<name>A0ABQ6N504_9STRA</name>
<gene>
    <name evidence="4" type="ORF">TeGR_g5571</name>
</gene>
<dbReference type="EMBL" id="BRYB01002177">
    <property type="protein sequence ID" value="GMI40729.1"/>
    <property type="molecule type" value="Genomic_DNA"/>
</dbReference>
<dbReference type="PROSITE" id="PS51273">
    <property type="entry name" value="GATASE_TYPE_1"/>
    <property type="match status" value="1"/>
</dbReference>
<dbReference type="Gene3D" id="3.40.50.880">
    <property type="match status" value="1"/>
</dbReference>
<keyword evidence="1" id="KW-0378">Hydrolase</keyword>
<proteinExistence type="predicted"/>
<dbReference type="SUPFAM" id="SSF52317">
    <property type="entry name" value="Class I glutamine amidotransferase-like"/>
    <property type="match status" value="1"/>
</dbReference>
<feature type="chain" id="PRO_5045871520" description="folate gamma-glutamyl hydrolase" evidence="2">
    <location>
        <begin position="17"/>
        <end position="306"/>
    </location>
</feature>
<evidence type="ECO:0000259" key="3">
    <source>
        <dbReference type="Pfam" id="PF00117"/>
    </source>
</evidence>
<dbReference type="Proteomes" id="UP001165060">
    <property type="component" value="Unassembled WGS sequence"/>
</dbReference>
<dbReference type="Pfam" id="PF00117">
    <property type="entry name" value="GATase"/>
    <property type="match status" value="1"/>
</dbReference>
<feature type="domain" description="Glutamine amidotransferase" evidence="3">
    <location>
        <begin position="47"/>
        <end position="233"/>
    </location>
</feature>
<evidence type="ECO:0000313" key="4">
    <source>
        <dbReference type="EMBL" id="GMI40729.1"/>
    </source>
</evidence>
<sequence>MKLSLLALLGVSSVTASPDSLTAVPVIAIMSHPYNSTHEFIPASYVKYLEMGGARTVRLPFTADDAEVEKIVDNTNGILFMGGKPTLPEPAIHAYALATDLQDGGTPYTLGGTCLGFQWLSMLMANSTEVLSCGFDSEDLNLALEFTDAGKASRTYNPDTGKYSSVDMVSLLTDNAVTLNMHTCGIDPVVAATIPDYTVLATNMDRAGLPFVSGFEHATRPIYGTQFHPEKNNFEYGGDSADVAAEPAVHDENGLRMAFELISFFVREAAKTGTRYDAASGVEIVYESNEGIEKGDAHEETYMWKM</sequence>
<dbReference type="PANTHER" id="PTHR11315">
    <property type="entry name" value="PROTEASE FAMILY C26 GAMMA-GLUTAMYL HYDROLASE"/>
    <property type="match status" value="1"/>
</dbReference>
<dbReference type="PANTHER" id="PTHR11315:SF0">
    <property type="entry name" value="FOLATE GAMMA-GLUTAMYL HYDROLASE"/>
    <property type="match status" value="1"/>
</dbReference>
<comment type="catalytic activity">
    <reaction evidence="1">
        <text>(6S)-5,6,7,8-tetrahydrofolyl-(gamma-L-Glu)(n) + (n-1) H2O = (6S)-5,6,7,8-tetrahydrofolate + (n-1) L-glutamate</text>
        <dbReference type="Rhea" id="RHEA:56784"/>
        <dbReference type="Rhea" id="RHEA-COMP:14738"/>
        <dbReference type="ChEBI" id="CHEBI:15377"/>
        <dbReference type="ChEBI" id="CHEBI:29985"/>
        <dbReference type="ChEBI" id="CHEBI:57453"/>
        <dbReference type="ChEBI" id="CHEBI:141005"/>
        <dbReference type="EC" id="3.4.19.9"/>
    </reaction>
</comment>
<evidence type="ECO:0000313" key="5">
    <source>
        <dbReference type="Proteomes" id="UP001165060"/>
    </source>
</evidence>
<feature type="signal peptide" evidence="2">
    <location>
        <begin position="1"/>
        <end position="16"/>
    </location>
</feature>
<evidence type="ECO:0000256" key="2">
    <source>
        <dbReference type="SAM" id="SignalP"/>
    </source>
</evidence>
<keyword evidence="5" id="KW-1185">Reference proteome</keyword>
<dbReference type="EC" id="3.4.19.9" evidence="1"/>
<comment type="caution">
    <text evidence="4">The sequence shown here is derived from an EMBL/GenBank/DDBJ whole genome shotgun (WGS) entry which is preliminary data.</text>
</comment>
<organism evidence="4 5">
    <name type="scientific">Tetraparma gracilis</name>
    <dbReference type="NCBI Taxonomy" id="2962635"/>
    <lineage>
        <taxon>Eukaryota</taxon>
        <taxon>Sar</taxon>
        <taxon>Stramenopiles</taxon>
        <taxon>Ochrophyta</taxon>
        <taxon>Bolidophyceae</taxon>
        <taxon>Parmales</taxon>
        <taxon>Triparmaceae</taxon>
        <taxon>Tetraparma</taxon>
    </lineage>
</organism>
<keyword evidence="2" id="KW-0732">Signal</keyword>
<accession>A0ABQ6N504</accession>
<dbReference type="PROSITE" id="PS51275">
    <property type="entry name" value="PEPTIDASE_C26_GGH"/>
    <property type="match status" value="1"/>
</dbReference>
<dbReference type="InterPro" id="IPR015527">
    <property type="entry name" value="Pept_C26_g-glut_hydrolase"/>
</dbReference>
<dbReference type="InterPro" id="IPR017926">
    <property type="entry name" value="GATASE"/>
</dbReference>
<dbReference type="InterPro" id="IPR029062">
    <property type="entry name" value="Class_I_gatase-like"/>
</dbReference>
<feature type="active site" description="Nucleophile" evidence="1">
    <location>
        <position position="114"/>
    </location>
</feature>
<protein>
    <recommendedName>
        <fullName evidence="1">folate gamma-glutamyl hydrolase</fullName>
        <ecNumber evidence="1">3.4.19.9</ecNumber>
    </recommendedName>
</protein>
<reference evidence="4 5" key="1">
    <citation type="journal article" date="2023" name="Commun. Biol.">
        <title>Genome analysis of Parmales, the sister group of diatoms, reveals the evolutionary specialization of diatoms from phago-mixotrophs to photoautotrophs.</title>
        <authorList>
            <person name="Ban H."/>
            <person name="Sato S."/>
            <person name="Yoshikawa S."/>
            <person name="Yamada K."/>
            <person name="Nakamura Y."/>
            <person name="Ichinomiya M."/>
            <person name="Sato N."/>
            <person name="Blanc-Mathieu R."/>
            <person name="Endo H."/>
            <person name="Kuwata A."/>
            <person name="Ogata H."/>
        </authorList>
    </citation>
    <scope>NUCLEOTIDE SEQUENCE [LARGE SCALE GENOMIC DNA]</scope>
</reference>
<evidence type="ECO:0000256" key="1">
    <source>
        <dbReference type="PROSITE-ProRule" id="PRU00607"/>
    </source>
</evidence>
<feature type="active site" evidence="1">
    <location>
        <position position="228"/>
    </location>
</feature>